<proteinExistence type="predicted"/>
<dbReference type="Proteomes" id="UP001161580">
    <property type="component" value="Unassembled WGS sequence"/>
</dbReference>
<organism evidence="2 3">
    <name type="scientific">Ferirhizobium litorale</name>
    <dbReference type="NCBI Taxonomy" id="2927786"/>
    <lineage>
        <taxon>Bacteria</taxon>
        <taxon>Pseudomonadati</taxon>
        <taxon>Pseudomonadota</taxon>
        <taxon>Alphaproteobacteria</taxon>
        <taxon>Hyphomicrobiales</taxon>
        <taxon>Rhizobiaceae</taxon>
        <taxon>Ferirhizobium</taxon>
    </lineage>
</organism>
<keyword evidence="1" id="KW-0812">Transmembrane</keyword>
<feature type="transmembrane region" description="Helical" evidence="1">
    <location>
        <begin position="20"/>
        <end position="42"/>
    </location>
</feature>
<gene>
    <name evidence="2" type="ORF">MRS75_15525</name>
</gene>
<keyword evidence="1" id="KW-1133">Transmembrane helix</keyword>
<accession>A0AAE3U4K1</accession>
<keyword evidence="1" id="KW-0472">Membrane</keyword>
<dbReference type="RefSeq" id="WP_311787929.1">
    <property type="nucleotide sequence ID" value="NZ_JALDYY010000012.1"/>
</dbReference>
<dbReference type="NCBIfam" id="TIGR02459">
    <property type="entry name" value="CbtB"/>
    <property type="match status" value="1"/>
</dbReference>
<dbReference type="AlphaFoldDB" id="A0AAE3U4K1"/>
<evidence type="ECO:0000313" key="3">
    <source>
        <dbReference type="Proteomes" id="UP001161580"/>
    </source>
</evidence>
<comment type="caution">
    <text evidence="2">The sequence shown here is derived from an EMBL/GenBank/DDBJ whole genome shotgun (WGS) entry which is preliminary data.</text>
</comment>
<reference evidence="2" key="1">
    <citation type="submission" date="2022-03" db="EMBL/GenBank/DDBJ databases">
        <title>Fererhizobium litorale gen. nov., sp. nov., isolated from sandy sediments of the Sea of Japan seashore.</title>
        <authorList>
            <person name="Romanenko L."/>
            <person name="Kurilenko V."/>
            <person name="Otstavnykh N."/>
            <person name="Svetashev V."/>
            <person name="Tekutyeva L."/>
            <person name="Isaeva M."/>
            <person name="Mikhailov V."/>
        </authorList>
    </citation>
    <scope>NUCLEOTIDE SEQUENCE</scope>
    <source>
        <strain evidence="2">KMM 9576</strain>
    </source>
</reference>
<protein>
    <submittedName>
        <fullName evidence="2">CbtB-domain containing protein</fullName>
    </submittedName>
</protein>
<keyword evidence="3" id="KW-1185">Reference proteome</keyword>
<name>A0AAE3U4K1_9HYPH</name>
<dbReference type="Pfam" id="PF09489">
    <property type="entry name" value="CbtB"/>
    <property type="match status" value="1"/>
</dbReference>
<dbReference type="InterPro" id="IPR012667">
    <property type="entry name" value="CbtB_put"/>
</dbReference>
<sequence>MATTTVSSKALSISDRLTAGFIALFLGAFLIWGVGLAHSMVLHDTAHDTRHSYGFPCH</sequence>
<dbReference type="EMBL" id="JALDYZ010000008">
    <property type="protein sequence ID" value="MDI7923488.1"/>
    <property type="molecule type" value="Genomic_DNA"/>
</dbReference>
<evidence type="ECO:0000313" key="2">
    <source>
        <dbReference type="EMBL" id="MDI7923488.1"/>
    </source>
</evidence>
<evidence type="ECO:0000256" key="1">
    <source>
        <dbReference type="SAM" id="Phobius"/>
    </source>
</evidence>